<accession>A0A923HRN4</accession>
<dbReference type="AlphaFoldDB" id="A0A923HRN4"/>
<dbReference type="PANTHER" id="PTHR32182:SF22">
    <property type="entry name" value="ATP-DEPENDENT ENDONUCLEASE, OLD FAMILY-RELATED"/>
    <property type="match status" value="1"/>
</dbReference>
<dbReference type="InterPro" id="IPR041685">
    <property type="entry name" value="AAA_GajA/Old/RecF-like"/>
</dbReference>
<feature type="domain" description="Endonuclease GajA/Old nuclease/RecF-like AAA" evidence="1">
    <location>
        <begin position="12"/>
        <end position="424"/>
    </location>
</feature>
<dbReference type="InterPro" id="IPR027417">
    <property type="entry name" value="P-loop_NTPase"/>
</dbReference>
<dbReference type="GO" id="GO:0006302">
    <property type="term" value="P:double-strand break repair"/>
    <property type="evidence" value="ECO:0007669"/>
    <property type="project" value="TreeGrafter"/>
</dbReference>
<dbReference type="Proteomes" id="UP000616595">
    <property type="component" value="Unassembled WGS sequence"/>
</dbReference>
<gene>
    <name evidence="2" type="ORF">GH810_04120</name>
</gene>
<dbReference type="SUPFAM" id="SSF52540">
    <property type="entry name" value="P-loop containing nucleoside triphosphate hydrolases"/>
    <property type="match status" value="1"/>
</dbReference>
<evidence type="ECO:0000259" key="1">
    <source>
        <dbReference type="Pfam" id="PF13175"/>
    </source>
</evidence>
<protein>
    <submittedName>
        <fullName evidence="2">AAA family ATPase</fullName>
    </submittedName>
</protein>
<reference evidence="2" key="2">
    <citation type="submission" date="2020-10" db="EMBL/GenBank/DDBJ databases">
        <title>Comparative genomics of the Acetobacterium genus.</title>
        <authorList>
            <person name="Marshall C."/>
            <person name="May H."/>
            <person name="Norman S."/>
        </authorList>
    </citation>
    <scope>NUCLEOTIDE SEQUENCE</scope>
    <source>
        <strain evidence="2">DER-2019</strain>
    </source>
</reference>
<proteinExistence type="predicted"/>
<evidence type="ECO:0000313" key="2">
    <source>
        <dbReference type="EMBL" id="MBC3887489.1"/>
    </source>
</evidence>
<dbReference type="OrthoDB" id="9784297at2"/>
<reference evidence="2" key="1">
    <citation type="submission" date="2019-10" db="EMBL/GenBank/DDBJ databases">
        <authorList>
            <person name="Ross D.E."/>
            <person name="Gulliver D."/>
        </authorList>
    </citation>
    <scope>NUCLEOTIDE SEQUENCE</scope>
    <source>
        <strain evidence="2">DER-2019</strain>
    </source>
</reference>
<evidence type="ECO:0000313" key="3">
    <source>
        <dbReference type="Proteomes" id="UP000616595"/>
    </source>
</evidence>
<dbReference type="Pfam" id="PF13175">
    <property type="entry name" value="AAA_15"/>
    <property type="match status" value="1"/>
</dbReference>
<name>A0A923HRN4_9FIRM</name>
<keyword evidence="3" id="KW-1185">Reference proteome</keyword>
<sequence length="468" mass="54992">MSKMRINLIRATIHQYKCIETEQTFEIEKDITLLMGKNEAGKTSVLEALAKSNYFDSCDSKYAYNPTFDYPRSNKRNLDKTVGSPLAVTLHYHVSAELQEEIKLEMLLPVEGIGFSRITNYLGKHQIIDNAFEYQPLAFWEAYASQVDGNILKYRKKLANIRHAEGFQDFMKIVLPDASVEEITSLENIERFFENPHEWDNPINEYVFRRYLQPDIPKFMYYGDYHLLPSRVSLNRLLKEENLTEAEKTAKMFLKLADIDLDEVLHAQDFETYKTEIEITQANMTKELLKYWRTNQNLRIEFEIIREEIDHENINKKKKFLGFIGRKNAEISPSFETFLEIRVQNLKKMVSLPLENRSRGFNWFFSFWVWFSAIEKDNSASPYIFLLDEPGLNLHSIAQKDLMRLIGKLSSNYQIMITAHSPFLMEEKLDKVRCVVDKECGTCITTLDDEDDEETLFPVRYLMVNEQN</sequence>
<dbReference type="PANTHER" id="PTHR32182">
    <property type="entry name" value="DNA REPLICATION AND REPAIR PROTEIN RECF"/>
    <property type="match status" value="1"/>
</dbReference>
<dbReference type="CDD" id="cd00267">
    <property type="entry name" value="ABC_ATPase"/>
    <property type="match status" value="1"/>
</dbReference>
<organism evidence="2 3">
    <name type="scientific">Acetobacterium paludosum</name>
    <dbReference type="NCBI Taxonomy" id="52693"/>
    <lineage>
        <taxon>Bacteria</taxon>
        <taxon>Bacillati</taxon>
        <taxon>Bacillota</taxon>
        <taxon>Clostridia</taxon>
        <taxon>Eubacteriales</taxon>
        <taxon>Eubacteriaceae</taxon>
        <taxon>Acetobacterium</taxon>
    </lineage>
</organism>
<dbReference type="GO" id="GO:0000731">
    <property type="term" value="P:DNA synthesis involved in DNA repair"/>
    <property type="evidence" value="ECO:0007669"/>
    <property type="project" value="TreeGrafter"/>
</dbReference>
<dbReference type="EMBL" id="WJBD01000003">
    <property type="protein sequence ID" value="MBC3887489.1"/>
    <property type="molecule type" value="Genomic_DNA"/>
</dbReference>
<comment type="caution">
    <text evidence="2">The sequence shown here is derived from an EMBL/GenBank/DDBJ whole genome shotgun (WGS) entry which is preliminary data.</text>
</comment>
<dbReference type="Gene3D" id="3.40.50.300">
    <property type="entry name" value="P-loop containing nucleotide triphosphate hydrolases"/>
    <property type="match status" value="1"/>
</dbReference>